<organism evidence="2 3">
    <name type="scientific">Pseudomonas fluorescens (strain Pf0-1)</name>
    <dbReference type="NCBI Taxonomy" id="205922"/>
    <lineage>
        <taxon>Bacteria</taxon>
        <taxon>Pseudomonadati</taxon>
        <taxon>Pseudomonadota</taxon>
        <taxon>Gammaproteobacteria</taxon>
        <taxon>Pseudomonadales</taxon>
        <taxon>Pseudomonadaceae</taxon>
        <taxon>Pseudomonas</taxon>
    </lineage>
</organism>
<evidence type="ECO:0000256" key="1">
    <source>
        <dbReference type="SAM" id="Phobius"/>
    </source>
</evidence>
<accession>Q3KCK1</accession>
<protein>
    <submittedName>
        <fullName evidence="2">Putative membrane protein</fullName>
    </submittedName>
</protein>
<name>Q3KCK1_PSEPF</name>
<feature type="transmembrane region" description="Helical" evidence="1">
    <location>
        <begin position="88"/>
        <end position="113"/>
    </location>
</feature>
<evidence type="ECO:0000313" key="3">
    <source>
        <dbReference type="Proteomes" id="UP000002704"/>
    </source>
</evidence>
<sequence length="195" mass="22243">MPPQELLMEPSSPESKSKRIVLTVVVFLLFGAWLYYVGWASKISARTVLMPEIPEWSTYLLISSITGLTAAIRTFYQRPGRKTAVQALNSFTGWFCLGFILSLNGYATAAYLLPGEIVSYKSSYELRYPGPPRGKFGRCEAGLWIEDQSTNRWIELCTNKMDLDKNIQQGMQFVWVSARTNKIGSYIMKYNFIYN</sequence>
<dbReference type="AlphaFoldDB" id="Q3KCK1"/>
<dbReference type="eggNOG" id="ENOG5032TFI">
    <property type="taxonomic scope" value="Bacteria"/>
</dbReference>
<keyword evidence="1" id="KW-1133">Transmembrane helix</keyword>
<gene>
    <name evidence="2" type="ordered locus">Pfl01_2763</name>
</gene>
<dbReference type="EMBL" id="CP000094">
    <property type="protein sequence ID" value="ABA74504.1"/>
    <property type="molecule type" value="Genomic_DNA"/>
</dbReference>
<keyword evidence="1" id="KW-0472">Membrane</keyword>
<keyword evidence="1" id="KW-0812">Transmembrane</keyword>
<dbReference type="KEGG" id="pfo:Pfl01_2763"/>
<reference evidence="2 3" key="1">
    <citation type="journal article" date="2009" name="Genome Biol.">
        <title>Genomic and genetic analyses of diversity and plant interactions of Pseudomonas fluorescens.</title>
        <authorList>
            <person name="Silby M.W."/>
            <person name="Cerdeno-Tarraga A.M."/>
            <person name="Vernikos G.S."/>
            <person name="Giddens S.R."/>
            <person name="Jackson R.W."/>
            <person name="Preston G.M."/>
            <person name="Zhang X.X."/>
            <person name="Moon C.D."/>
            <person name="Gehrig S.M."/>
            <person name="Godfrey S.A."/>
            <person name="Knight C.G."/>
            <person name="Malone J.G."/>
            <person name="Robinson Z."/>
            <person name="Spiers A.J."/>
            <person name="Harris S."/>
            <person name="Challis G.L."/>
            <person name="Yaxley A.M."/>
            <person name="Harris D."/>
            <person name="Seeger K."/>
            <person name="Murphy L."/>
            <person name="Rutter S."/>
            <person name="Squares R."/>
            <person name="Quail M.A."/>
            <person name="Saunders E."/>
            <person name="Mavromatis K."/>
            <person name="Brettin T.S."/>
            <person name="Bentley S.D."/>
            <person name="Hothersall J."/>
            <person name="Stephens E."/>
            <person name="Thomas C.M."/>
            <person name="Parkhill J."/>
            <person name="Levy S.B."/>
            <person name="Rainey P.B."/>
            <person name="Thomson N.R."/>
        </authorList>
    </citation>
    <scope>NUCLEOTIDE SEQUENCE [LARGE SCALE GENOMIC DNA]</scope>
    <source>
        <strain evidence="2 3">Pf0-1</strain>
    </source>
</reference>
<evidence type="ECO:0000313" key="2">
    <source>
        <dbReference type="EMBL" id="ABA74504.1"/>
    </source>
</evidence>
<dbReference type="Proteomes" id="UP000002704">
    <property type="component" value="Chromosome"/>
</dbReference>
<feature type="transmembrane region" description="Helical" evidence="1">
    <location>
        <begin position="56"/>
        <end position="76"/>
    </location>
</feature>
<feature type="transmembrane region" description="Helical" evidence="1">
    <location>
        <begin position="20"/>
        <end position="36"/>
    </location>
</feature>
<dbReference type="HOGENOM" id="CLU_119515_0_0_6"/>
<proteinExistence type="predicted"/>